<accession>D1QSH1</accession>
<sequence>MPQEALYNFNKKLKILNNSIHHVFQFTTNEINISPTTPANLRHNSMQLQSLYTAI</sequence>
<proteinExistence type="predicted"/>
<dbReference type="EMBL" id="ACUZ02000034">
    <property type="protein sequence ID" value="EFB31652.1"/>
    <property type="molecule type" value="Genomic_DNA"/>
</dbReference>
<dbReference type="HOGENOM" id="CLU_3139217_0_0_10"/>
<organism evidence="1 2">
    <name type="scientific">Segatella oris F0302</name>
    <dbReference type="NCBI Taxonomy" id="649760"/>
    <lineage>
        <taxon>Bacteria</taxon>
        <taxon>Pseudomonadati</taxon>
        <taxon>Bacteroidota</taxon>
        <taxon>Bacteroidia</taxon>
        <taxon>Bacteroidales</taxon>
        <taxon>Prevotellaceae</taxon>
        <taxon>Segatella</taxon>
    </lineage>
</organism>
<reference evidence="1 2" key="1">
    <citation type="submission" date="2009-11" db="EMBL/GenBank/DDBJ databases">
        <authorList>
            <person name="Weinstock G."/>
            <person name="Sodergren E."/>
            <person name="Clifton S."/>
            <person name="Fulton L."/>
            <person name="Fulton B."/>
            <person name="Courtney L."/>
            <person name="Fronick C."/>
            <person name="Harrison M."/>
            <person name="Strong C."/>
            <person name="Farmer C."/>
            <person name="Delahaunty K."/>
            <person name="Markovic C."/>
            <person name="Hall O."/>
            <person name="Minx P."/>
            <person name="Tomlinson C."/>
            <person name="Mitreva M."/>
            <person name="Nelson J."/>
            <person name="Hou S."/>
            <person name="Wollam A."/>
            <person name="Pepin K.H."/>
            <person name="Johnson M."/>
            <person name="Bhonagiri V."/>
            <person name="Nash W.E."/>
            <person name="Warren W."/>
            <person name="Chinwalla A."/>
            <person name="Mardis E.R."/>
            <person name="Wilson R.K."/>
        </authorList>
    </citation>
    <scope>NUCLEOTIDE SEQUENCE [LARGE SCALE GENOMIC DNA]</scope>
    <source>
        <strain evidence="1 2">F0302</strain>
    </source>
</reference>
<protein>
    <submittedName>
        <fullName evidence="1">Uncharacterized protein</fullName>
    </submittedName>
</protein>
<name>D1QSH1_9BACT</name>
<comment type="caution">
    <text evidence="1">The sequence shown here is derived from an EMBL/GenBank/DDBJ whole genome shotgun (WGS) entry which is preliminary data.</text>
</comment>
<evidence type="ECO:0000313" key="1">
    <source>
        <dbReference type="EMBL" id="EFB31652.1"/>
    </source>
</evidence>
<gene>
    <name evidence="1" type="ORF">HMPREF0971_01930</name>
</gene>
<evidence type="ECO:0000313" key="2">
    <source>
        <dbReference type="Proteomes" id="UP000004079"/>
    </source>
</evidence>
<dbReference type="Proteomes" id="UP000004079">
    <property type="component" value="Unassembled WGS sequence"/>
</dbReference>
<dbReference type="AlphaFoldDB" id="D1QSH1"/>